<dbReference type="GO" id="GO:0006629">
    <property type="term" value="P:lipid metabolic process"/>
    <property type="evidence" value="ECO:0007669"/>
    <property type="project" value="InterPro"/>
</dbReference>
<dbReference type="InterPro" id="IPR051218">
    <property type="entry name" value="Sec_MonoDiacylglyc_Lipase"/>
</dbReference>
<dbReference type="InterPro" id="IPR002921">
    <property type="entry name" value="Fungal_lipase-type"/>
</dbReference>
<evidence type="ECO:0000313" key="3">
    <source>
        <dbReference type="RefSeq" id="XP_035687456.1"/>
    </source>
</evidence>
<gene>
    <name evidence="3" type="primary">LOC118423420</name>
</gene>
<feature type="domain" description="Fungal lipase-type" evidence="1">
    <location>
        <begin position="165"/>
        <end position="312"/>
    </location>
</feature>
<dbReference type="SUPFAM" id="SSF53474">
    <property type="entry name" value="alpha/beta-Hydrolases"/>
    <property type="match status" value="1"/>
</dbReference>
<proteinExistence type="predicted"/>
<keyword evidence="2" id="KW-1185">Reference proteome</keyword>
<name>A0A9J7N124_BRAFL</name>
<reference evidence="3" key="2">
    <citation type="submission" date="2025-08" db="UniProtKB">
        <authorList>
            <consortium name="RefSeq"/>
        </authorList>
    </citation>
    <scope>IDENTIFICATION</scope>
    <source>
        <strain evidence="3">S238N-H82</strain>
        <tissue evidence="3">Testes</tissue>
    </source>
</reference>
<dbReference type="InterPro" id="IPR029058">
    <property type="entry name" value="AB_hydrolase_fold"/>
</dbReference>
<dbReference type="OrthoDB" id="438440at2759"/>
<accession>A0A9J7N124</accession>
<evidence type="ECO:0000313" key="2">
    <source>
        <dbReference type="Proteomes" id="UP000001554"/>
    </source>
</evidence>
<evidence type="ECO:0000259" key="1">
    <source>
        <dbReference type="Pfam" id="PF01764"/>
    </source>
</evidence>
<reference evidence="2" key="1">
    <citation type="journal article" date="2020" name="Nat. Ecol. Evol.">
        <title>Deeply conserved synteny resolves early events in vertebrate evolution.</title>
        <authorList>
            <person name="Simakov O."/>
            <person name="Marletaz F."/>
            <person name="Yue J.X."/>
            <person name="O'Connell B."/>
            <person name="Jenkins J."/>
            <person name="Brandt A."/>
            <person name="Calef R."/>
            <person name="Tung C.H."/>
            <person name="Huang T.K."/>
            <person name="Schmutz J."/>
            <person name="Satoh N."/>
            <person name="Yu J.K."/>
            <person name="Putnam N.H."/>
            <person name="Green R.E."/>
            <person name="Rokhsar D.S."/>
        </authorList>
    </citation>
    <scope>NUCLEOTIDE SEQUENCE [LARGE SCALE GENOMIC DNA]</scope>
    <source>
        <strain evidence="2">S238N-H82</strain>
    </source>
</reference>
<dbReference type="PANTHER" id="PTHR45856:SF11">
    <property type="entry name" value="FUNGAL LIPASE-LIKE DOMAIN-CONTAINING PROTEIN"/>
    <property type="match status" value="1"/>
</dbReference>
<dbReference type="Gene3D" id="3.40.50.1820">
    <property type="entry name" value="alpha/beta hydrolase"/>
    <property type="match status" value="1"/>
</dbReference>
<dbReference type="AlphaFoldDB" id="A0A9J7N124"/>
<dbReference type="CDD" id="cd00519">
    <property type="entry name" value="Lipase_3"/>
    <property type="match status" value="1"/>
</dbReference>
<dbReference type="RefSeq" id="XP_035687456.1">
    <property type="nucleotide sequence ID" value="XM_035831563.1"/>
</dbReference>
<dbReference type="OMA" id="EGCHRIV"/>
<organism evidence="2 3">
    <name type="scientific">Branchiostoma floridae</name>
    <name type="common">Florida lancelet</name>
    <name type="synonym">Amphioxus</name>
    <dbReference type="NCBI Taxonomy" id="7739"/>
    <lineage>
        <taxon>Eukaryota</taxon>
        <taxon>Metazoa</taxon>
        <taxon>Chordata</taxon>
        <taxon>Cephalochordata</taxon>
        <taxon>Leptocardii</taxon>
        <taxon>Amphioxiformes</taxon>
        <taxon>Branchiostomatidae</taxon>
        <taxon>Branchiostoma</taxon>
    </lineage>
</organism>
<dbReference type="KEGG" id="bfo:118423420"/>
<protein>
    <submittedName>
        <fullName evidence="3">Uncharacterized protein LOC118423420</fullName>
    </submittedName>
</protein>
<dbReference type="Pfam" id="PF01764">
    <property type="entry name" value="Lipase_3"/>
    <property type="match status" value="1"/>
</dbReference>
<dbReference type="Proteomes" id="UP000001554">
    <property type="component" value="Chromosome 9"/>
</dbReference>
<dbReference type="PANTHER" id="PTHR45856">
    <property type="entry name" value="ALPHA/BETA-HYDROLASES SUPERFAMILY PROTEIN"/>
    <property type="match status" value="1"/>
</dbReference>
<dbReference type="GeneID" id="118423420"/>
<sequence length="361" mass="39750">MASAESSDSSSTAWFVYPETGLRRKLKLKNATPKKLKQALKLPGYPDHLIDIEEEEAIFLDEDGNDSLFPDLVPDKEYEVQVGDVGDVTVNTAEKVPTSKPKNLRAGDIQRALVCCQAVYEETPEAVQEFLTTELTSHDFGSASVSCYGPVSYMVAETEDKDEVFIAFRGTGKLTDVMANCSDWQQLASSGPDESQTALGGRCHAGFLKLASTIPVDPFLQKYQSYSPADNAEGCHRIVLCGHSLGGAVSHIVALNMLVELKRRELPTDNIMSIAFGAPFFGDEGLRSYVEEQNLSDCLLTVVNQKDPVPRILRLAEAVQTAVTTTSANYKERNYSIKVYVFCMESCDLLHTVSIYDGWFL</sequence>